<dbReference type="STRING" id="126957.T1IY44"/>
<keyword evidence="4" id="KW-1185">Reference proteome</keyword>
<protein>
    <recommendedName>
        <fullName evidence="5">Prefoldin subunit 3</fullName>
    </recommendedName>
</protein>
<dbReference type="InterPro" id="IPR016655">
    <property type="entry name" value="PFD3"/>
</dbReference>
<dbReference type="GO" id="GO:0016272">
    <property type="term" value="C:prefoldin complex"/>
    <property type="evidence" value="ECO:0007669"/>
    <property type="project" value="InterPro"/>
</dbReference>
<accession>T1IY44</accession>
<dbReference type="GO" id="GO:0005737">
    <property type="term" value="C:cytoplasm"/>
    <property type="evidence" value="ECO:0007669"/>
    <property type="project" value="TreeGrafter"/>
</dbReference>
<dbReference type="FunFam" id="1.10.287.370:FF:000001">
    <property type="entry name" value="Prefoldin subunit 3"/>
    <property type="match status" value="1"/>
</dbReference>
<dbReference type="PANTHER" id="PTHR12409:SF0">
    <property type="entry name" value="PREFOLDIN SUBUNIT 3"/>
    <property type="match status" value="1"/>
</dbReference>
<sequence length="240" mass="27267">MRGTAQCDDTSRHVQIKGFVLGLETGVALVVPRLCLSVRYRFVAMAADSTGTGDVPEKKKAHAGIPEAVFVDDVDAFMKLAENNENADVVLQRLDEQHTKYKFMEHNLLQKRRRLKSQIPDIRSSLDIVSYMKAKLESPNPLETQFLLSDQVYVKAKIPPTDKVCLWLGANVMLEYSLDDAEALLSKNLETATKNLVQLDDDLDFLRDQFTTAEVIEIDKIKLDIHWNYFFKLMTAETDN</sequence>
<dbReference type="GO" id="GO:0006457">
    <property type="term" value="P:protein folding"/>
    <property type="evidence" value="ECO:0007669"/>
    <property type="project" value="InterPro"/>
</dbReference>
<dbReference type="HOGENOM" id="CLU_1157701_0_0_1"/>
<dbReference type="EMBL" id="JH431669">
    <property type="status" value="NOT_ANNOTATED_CDS"/>
    <property type="molecule type" value="Genomic_DNA"/>
</dbReference>
<evidence type="ECO:0000313" key="3">
    <source>
        <dbReference type="EnsemblMetazoa" id="SMAR006145-PA"/>
    </source>
</evidence>
<dbReference type="GO" id="GO:0007017">
    <property type="term" value="P:microtubule-based process"/>
    <property type="evidence" value="ECO:0007669"/>
    <property type="project" value="TreeGrafter"/>
</dbReference>
<evidence type="ECO:0000256" key="2">
    <source>
        <dbReference type="ARBA" id="ARBA00023186"/>
    </source>
</evidence>
<dbReference type="Gene3D" id="1.10.287.370">
    <property type="match status" value="1"/>
</dbReference>
<evidence type="ECO:0000313" key="4">
    <source>
        <dbReference type="Proteomes" id="UP000014500"/>
    </source>
</evidence>
<dbReference type="Proteomes" id="UP000014500">
    <property type="component" value="Unassembled WGS sequence"/>
</dbReference>
<reference evidence="4" key="1">
    <citation type="submission" date="2011-05" db="EMBL/GenBank/DDBJ databases">
        <authorList>
            <person name="Richards S.R."/>
            <person name="Qu J."/>
            <person name="Jiang H."/>
            <person name="Jhangiani S.N."/>
            <person name="Agravi P."/>
            <person name="Goodspeed R."/>
            <person name="Gross S."/>
            <person name="Mandapat C."/>
            <person name="Jackson L."/>
            <person name="Mathew T."/>
            <person name="Pu L."/>
            <person name="Thornton R."/>
            <person name="Saada N."/>
            <person name="Wilczek-Boney K.B."/>
            <person name="Lee S."/>
            <person name="Kovar C."/>
            <person name="Wu Y."/>
            <person name="Scherer S.E."/>
            <person name="Worley K.C."/>
            <person name="Muzny D.M."/>
            <person name="Gibbs R."/>
        </authorList>
    </citation>
    <scope>NUCLEOTIDE SEQUENCE</scope>
    <source>
        <strain evidence="4">Brora</strain>
    </source>
</reference>
<dbReference type="eggNOG" id="KOG3313">
    <property type="taxonomic scope" value="Eukaryota"/>
</dbReference>
<reference evidence="3" key="2">
    <citation type="submission" date="2015-02" db="UniProtKB">
        <authorList>
            <consortium name="EnsemblMetazoa"/>
        </authorList>
    </citation>
    <scope>IDENTIFICATION</scope>
</reference>
<dbReference type="PANTHER" id="PTHR12409">
    <property type="entry name" value="PREFOLDIN SUBUNIT 3"/>
    <property type="match status" value="1"/>
</dbReference>
<dbReference type="CDD" id="cd23156">
    <property type="entry name" value="Prefoldin_3"/>
    <property type="match status" value="1"/>
</dbReference>
<dbReference type="Pfam" id="PF02996">
    <property type="entry name" value="Prefoldin"/>
    <property type="match status" value="1"/>
</dbReference>
<dbReference type="OMA" id="NNIHAVE"/>
<comment type="similarity">
    <text evidence="1">Belongs to the prefoldin subunit alpha family.</text>
</comment>
<dbReference type="SUPFAM" id="SSF46579">
    <property type="entry name" value="Prefoldin"/>
    <property type="match status" value="1"/>
</dbReference>
<dbReference type="GO" id="GO:0015631">
    <property type="term" value="F:tubulin binding"/>
    <property type="evidence" value="ECO:0007669"/>
    <property type="project" value="TreeGrafter"/>
</dbReference>
<dbReference type="InterPro" id="IPR004127">
    <property type="entry name" value="Prefoldin_subunit_alpha"/>
</dbReference>
<dbReference type="PhylomeDB" id="T1IY44"/>
<keyword evidence="2" id="KW-0143">Chaperone</keyword>
<evidence type="ECO:0008006" key="5">
    <source>
        <dbReference type="Google" id="ProtNLM"/>
    </source>
</evidence>
<organism evidence="3 4">
    <name type="scientific">Strigamia maritima</name>
    <name type="common">European centipede</name>
    <name type="synonym">Geophilus maritimus</name>
    <dbReference type="NCBI Taxonomy" id="126957"/>
    <lineage>
        <taxon>Eukaryota</taxon>
        <taxon>Metazoa</taxon>
        <taxon>Ecdysozoa</taxon>
        <taxon>Arthropoda</taxon>
        <taxon>Myriapoda</taxon>
        <taxon>Chilopoda</taxon>
        <taxon>Pleurostigmophora</taxon>
        <taxon>Geophilomorpha</taxon>
        <taxon>Linotaeniidae</taxon>
        <taxon>Strigamia</taxon>
    </lineage>
</organism>
<dbReference type="GO" id="GO:0007021">
    <property type="term" value="P:tubulin complex assembly"/>
    <property type="evidence" value="ECO:0007669"/>
    <property type="project" value="TreeGrafter"/>
</dbReference>
<name>T1IY44_STRMM</name>
<dbReference type="EnsemblMetazoa" id="SMAR006145-RA">
    <property type="protein sequence ID" value="SMAR006145-PA"/>
    <property type="gene ID" value="SMAR006145"/>
</dbReference>
<dbReference type="InterPro" id="IPR009053">
    <property type="entry name" value="Prefoldin"/>
</dbReference>
<dbReference type="AlphaFoldDB" id="T1IY44"/>
<evidence type="ECO:0000256" key="1">
    <source>
        <dbReference type="ARBA" id="ARBA00010048"/>
    </source>
</evidence>
<proteinExistence type="inferred from homology"/>